<comment type="subcellular location">
    <subcellularLocation>
        <location evidence="1">Membrane</location>
        <topology evidence="1">Multi-pass membrane protein</topology>
    </subcellularLocation>
</comment>
<dbReference type="GO" id="GO:0016020">
    <property type="term" value="C:membrane"/>
    <property type="evidence" value="ECO:0007669"/>
    <property type="project" value="UniProtKB-SubCell"/>
</dbReference>
<dbReference type="EMBL" id="SMSJ01000005">
    <property type="protein sequence ID" value="TDH63505.1"/>
    <property type="molecule type" value="Genomic_DNA"/>
</dbReference>
<keyword evidence="5 10" id="KW-0808">Transferase</keyword>
<evidence type="ECO:0000313" key="10">
    <source>
        <dbReference type="EMBL" id="TDH63505.1"/>
    </source>
</evidence>
<evidence type="ECO:0000256" key="6">
    <source>
        <dbReference type="ARBA" id="ARBA00022692"/>
    </source>
</evidence>
<dbReference type="OrthoDB" id="9771846at2"/>
<name>A0A4V3AAJ0_9PROT</name>
<dbReference type="GO" id="GO:0006679">
    <property type="term" value="P:glucosylceramide biosynthetic process"/>
    <property type="evidence" value="ECO:0007669"/>
    <property type="project" value="TreeGrafter"/>
</dbReference>
<comment type="caution">
    <text evidence="10">The sequence shown here is derived from an EMBL/GenBank/DDBJ whole genome shotgun (WGS) entry which is preliminary data.</text>
</comment>
<evidence type="ECO:0000256" key="7">
    <source>
        <dbReference type="ARBA" id="ARBA00022989"/>
    </source>
</evidence>
<dbReference type="PANTHER" id="PTHR12726:SF0">
    <property type="entry name" value="CERAMIDE GLUCOSYLTRANSFERASE"/>
    <property type="match status" value="1"/>
</dbReference>
<dbReference type="Proteomes" id="UP000295096">
    <property type="component" value="Unassembled WGS sequence"/>
</dbReference>
<evidence type="ECO:0000256" key="3">
    <source>
        <dbReference type="ARBA" id="ARBA00004991"/>
    </source>
</evidence>
<evidence type="ECO:0000256" key="1">
    <source>
        <dbReference type="ARBA" id="ARBA00004141"/>
    </source>
</evidence>
<dbReference type="AlphaFoldDB" id="A0A4V3AAJ0"/>
<comment type="pathway">
    <text evidence="3">Sphingolipid metabolism.</text>
</comment>
<evidence type="ECO:0000256" key="2">
    <source>
        <dbReference type="ARBA" id="ARBA00004760"/>
    </source>
</evidence>
<feature type="transmembrane region" description="Helical" evidence="9">
    <location>
        <begin position="276"/>
        <end position="299"/>
    </location>
</feature>
<dbReference type="GO" id="GO:0008120">
    <property type="term" value="F:ceramide glucosyltransferase activity"/>
    <property type="evidence" value="ECO:0007669"/>
    <property type="project" value="TreeGrafter"/>
</dbReference>
<evidence type="ECO:0000256" key="5">
    <source>
        <dbReference type="ARBA" id="ARBA00022679"/>
    </source>
</evidence>
<dbReference type="RefSeq" id="WP_133287802.1">
    <property type="nucleotide sequence ID" value="NZ_SMSJ01000005.1"/>
</dbReference>
<sequence length="392" mass="40894">MGFVAAGLVAAWLVLAALATVAGAVTLRLLRRPQPWPAATPPVLVLVPVRGAGPVLPGFLVALAAQDWPDWRVAFAVEAADDPAHPLLARYVAAHPGRATLAVAGPAEGRGQKVQNLLAALRELRSGDAAVVTLDADTLPPPGQLRALLRPVLTGQGAIATGYRWILPMPGAGLATEALSLIEAGIATLPRSPSWNICWGGATAIGRDAMDRLDLPRLWDRAMSDDLVLTRAARAAGLLVYAPLTVRPPSPVALDVRGVLEFGARQYRLLRLHLPAFWPLVGLGALVPALGGAAALAGLAAGDPAALACIGLAVLLHGIRIRLRCAIAAAILPPEAAAEARRVLGQGTWLRLAAGLLAMAAWLGSAFGREIAWAGRRYRVDREGQVTGMRRA</sequence>
<accession>A0A4V3AAJ0</accession>
<dbReference type="Gene3D" id="3.90.550.10">
    <property type="entry name" value="Spore Coat Polysaccharide Biosynthesis Protein SpsA, Chain A"/>
    <property type="match status" value="1"/>
</dbReference>
<comment type="pathway">
    <text evidence="2">Lipid metabolism; sphingolipid metabolism.</text>
</comment>
<keyword evidence="6 9" id="KW-0812">Transmembrane</keyword>
<dbReference type="PANTHER" id="PTHR12726">
    <property type="entry name" value="CERAMIDE GLUCOSYLTRANSFERASE"/>
    <property type="match status" value="1"/>
</dbReference>
<keyword evidence="11" id="KW-1185">Reference proteome</keyword>
<feature type="transmembrane region" description="Helical" evidence="9">
    <location>
        <begin position="306"/>
        <end position="332"/>
    </location>
</feature>
<dbReference type="SUPFAM" id="SSF53448">
    <property type="entry name" value="Nucleotide-diphospho-sugar transferases"/>
    <property type="match status" value="1"/>
</dbReference>
<organism evidence="10 11">
    <name type="scientific">Dankookia rubra</name>
    <dbReference type="NCBI Taxonomy" id="1442381"/>
    <lineage>
        <taxon>Bacteria</taxon>
        <taxon>Pseudomonadati</taxon>
        <taxon>Pseudomonadota</taxon>
        <taxon>Alphaproteobacteria</taxon>
        <taxon>Acetobacterales</taxon>
        <taxon>Roseomonadaceae</taxon>
        <taxon>Dankookia</taxon>
    </lineage>
</organism>
<protein>
    <submittedName>
        <fullName evidence="10">Glycosyltransferase</fullName>
    </submittedName>
</protein>
<evidence type="ECO:0000313" key="11">
    <source>
        <dbReference type="Proteomes" id="UP000295096"/>
    </source>
</evidence>
<dbReference type="InterPro" id="IPR029044">
    <property type="entry name" value="Nucleotide-diphossugar_trans"/>
</dbReference>
<dbReference type="Pfam" id="PF13641">
    <property type="entry name" value="Glyco_tranf_2_3"/>
    <property type="match status" value="1"/>
</dbReference>
<gene>
    <name evidence="10" type="ORF">E2C06_06660</name>
</gene>
<keyword evidence="4" id="KW-0328">Glycosyltransferase</keyword>
<evidence type="ECO:0000256" key="9">
    <source>
        <dbReference type="SAM" id="Phobius"/>
    </source>
</evidence>
<evidence type="ECO:0000256" key="4">
    <source>
        <dbReference type="ARBA" id="ARBA00022676"/>
    </source>
</evidence>
<dbReference type="InterPro" id="IPR025993">
    <property type="entry name" value="Ceramide_glucosylTrfase"/>
</dbReference>
<keyword evidence="7 9" id="KW-1133">Transmembrane helix</keyword>
<proteinExistence type="predicted"/>
<keyword evidence="8 9" id="KW-0472">Membrane</keyword>
<evidence type="ECO:0000256" key="8">
    <source>
        <dbReference type="ARBA" id="ARBA00023136"/>
    </source>
</evidence>
<reference evidence="10 11" key="1">
    <citation type="journal article" date="2016" name="J. Microbiol.">
        <title>Dankookia rubra gen. nov., sp. nov., an alphaproteobacterium isolated from sediment of a shallow stream.</title>
        <authorList>
            <person name="Kim W.H."/>
            <person name="Kim D.H."/>
            <person name="Kang K."/>
            <person name="Ahn T.Y."/>
        </authorList>
    </citation>
    <scope>NUCLEOTIDE SEQUENCE [LARGE SCALE GENOMIC DNA]</scope>
    <source>
        <strain evidence="10 11">JCM30602</strain>
    </source>
</reference>